<comment type="caution">
    <text evidence="1">The sequence shown here is derived from an EMBL/GenBank/DDBJ whole genome shotgun (WGS) entry which is preliminary data.</text>
</comment>
<name>A0ABU0IWY0_9CAUL</name>
<dbReference type="InterPro" id="IPR058248">
    <property type="entry name" value="Lxx211020-like"/>
</dbReference>
<dbReference type="SUPFAM" id="SSF110087">
    <property type="entry name" value="DR1885-like metal-binding protein"/>
    <property type="match status" value="1"/>
</dbReference>
<dbReference type="Proteomes" id="UP001228905">
    <property type="component" value="Unassembled WGS sequence"/>
</dbReference>
<dbReference type="RefSeq" id="WP_307352635.1">
    <property type="nucleotide sequence ID" value="NZ_JAUSVS010000012.1"/>
</dbReference>
<sequence>MPNLSSDPGGDYVGAMITRRRLAAVSALFLTSAALLFAHGAAGAAASALTIQHPWSRPATAGGVGVGYFTILNPGKTPDRLLRVETAAAQWAGLHVSQMRDGMMTMDEIKGGVRIDAGGRVDFQPGGLHVMFIGLKKPQKVGDVLPATLVFEKAGRIKVDFKVETGAPPKPMADMPGMKH</sequence>
<dbReference type="EMBL" id="JAUSVS010000012">
    <property type="protein sequence ID" value="MDQ0466527.1"/>
    <property type="molecule type" value="Genomic_DNA"/>
</dbReference>
<protein>
    <submittedName>
        <fullName evidence="1">Copper(I)-binding protein</fullName>
    </submittedName>
</protein>
<gene>
    <name evidence="1" type="ORF">QO010_004322</name>
</gene>
<reference evidence="1 2" key="1">
    <citation type="submission" date="2023-07" db="EMBL/GenBank/DDBJ databases">
        <title>Genomic Encyclopedia of Type Strains, Phase IV (KMG-IV): sequencing the most valuable type-strain genomes for metagenomic binning, comparative biology and taxonomic classification.</title>
        <authorList>
            <person name="Goeker M."/>
        </authorList>
    </citation>
    <scope>NUCLEOTIDE SEQUENCE [LARGE SCALE GENOMIC DNA]</scope>
    <source>
        <strain evidence="1 2">DSM 18695</strain>
    </source>
</reference>
<dbReference type="InterPro" id="IPR007410">
    <property type="entry name" value="LpqE-like"/>
</dbReference>
<proteinExistence type="predicted"/>
<dbReference type="InterPro" id="IPR036182">
    <property type="entry name" value="PCuAC_sf"/>
</dbReference>
<dbReference type="Pfam" id="PF04314">
    <property type="entry name" value="PCuAC"/>
    <property type="match status" value="1"/>
</dbReference>
<keyword evidence="2" id="KW-1185">Reference proteome</keyword>
<evidence type="ECO:0000313" key="2">
    <source>
        <dbReference type="Proteomes" id="UP001228905"/>
    </source>
</evidence>
<organism evidence="1 2">
    <name type="scientific">Caulobacter ginsengisoli</name>
    <dbReference type="NCBI Taxonomy" id="400775"/>
    <lineage>
        <taxon>Bacteria</taxon>
        <taxon>Pseudomonadati</taxon>
        <taxon>Pseudomonadota</taxon>
        <taxon>Alphaproteobacteria</taxon>
        <taxon>Caulobacterales</taxon>
        <taxon>Caulobacteraceae</taxon>
        <taxon>Caulobacter</taxon>
    </lineage>
</organism>
<evidence type="ECO:0000313" key="1">
    <source>
        <dbReference type="EMBL" id="MDQ0466527.1"/>
    </source>
</evidence>
<dbReference type="PANTHER" id="PTHR36302:SF1">
    <property type="entry name" value="COPPER CHAPERONE PCU(A)C"/>
    <property type="match status" value="1"/>
</dbReference>
<accession>A0ABU0IWY0</accession>
<dbReference type="Gene3D" id="2.60.40.1890">
    <property type="entry name" value="PCu(A)C copper chaperone"/>
    <property type="match status" value="1"/>
</dbReference>
<dbReference type="PANTHER" id="PTHR36302">
    <property type="entry name" value="BLR7088 PROTEIN"/>
    <property type="match status" value="1"/>
</dbReference>